<dbReference type="InterPro" id="IPR013527">
    <property type="entry name" value="YicC-like_N"/>
</dbReference>
<dbReference type="Pfam" id="PF08340">
    <property type="entry name" value="YicC-like_C"/>
    <property type="match status" value="1"/>
</dbReference>
<dbReference type="PANTHER" id="PTHR30636:SF3">
    <property type="entry name" value="UPF0701 PROTEIN YICC"/>
    <property type="match status" value="1"/>
</dbReference>
<evidence type="ECO:0000313" key="10">
    <source>
        <dbReference type="Proteomes" id="UP000435357"/>
    </source>
</evidence>
<comment type="caution">
    <text evidence="9">The sequence shown here is derived from an EMBL/GenBank/DDBJ whole genome shotgun (WGS) entry which is preliminary data.</text>
</comment>
<evidence type="ECO:0000256" key="4">
    <source>
        <dbReference type="ARBA" id="ARBA00022801"/>
    </source>
</evidence>
<evidence type="ECO:0000256" key="3">
    <source>
        <dbReference type="ARBA" id="ARBA00022759"/>
    </source>
</evidence>
<evidence type="ECO:0000256" key="5">
    <source>
        <dbReference type="ARBA" id="ARBA00035648"/>
    </source>
</evidence>
<dbReference type="InterPro" id="IPR013551">
    <property type="entry name" value="YicC-like_C"/>
</dbReference>
<evidence type="ECO:0000259" key="7">
    <source>
        <dbReference type="Pfam" id="PF03755"/>
    </source>
</evidence>
<dbReference type="GO" id="GO:0004521">
    <property type="term" value="F:RNA endonuclease activity"/>
    <property type="evidence" value="ECO:0007669"/>
    <property type="project" value="InterPro"/>
</dbReference>
<evidence type="ECO:0000256" key="1">
    <source>
        <dbReference type="ARBA" id="ARBA00001968"/>
    </source>
</evidence>
<reference evidence="9 10" key="1">
    <citation type="submission" date="2019-09" db="EMBL/GenBank/DDBJ databases">
        <title>Genomes of Cryomorphaceae.</title>
        <authorList>
            <person name="Bowman J.P."/>
        </authorList>
    </citation>
    <scope>NUCLEOTIDE SEQUENCE [LARGE SCALE GENOMIC DNA]</scope>
    <source>
        <strain evidence="9 10">KCTC 52047</strain>
    </source>
</reference>
<keyword evidence="10" id="KW-1185">Reference proteome</keyword>
<accession>A0A6N6M3E5</accession>
<evidence type="ECO:0000259" key="8">
    <source>
        <dbReference type="Pfam" id="PF08340"/>
    </source>
</evidence>
<dbReference type="Pfam" id="PF03755">
    <property type="entry name" value="YicC-like_N"/>
    <property type="match status" value="1"/>
</dbReference>
<evidence type="ECO:0000313" key="9">
    <source>
        <dbReference type="EMBL" id="KAB1063761.1"/>
    </source>
</evidence>
<dbReference type="GO" id="GO:0016787">
    <property type="term" value="F:hydrolase activity"/>
    <property type="evidence" value="ECO:0007669"/>
    <property type="project" value="UniProtKB-KW"/>
</dbReference>
<feature type="coiled-coil region" evidence="6">
    <location>
        <begin position="136"/>
        <end position="206"/>
    </location>
</feature>
<gene>
    <name evidence="9" type="ORF">F3059_09340</name>
</gene>
<evidence type="ECO:0000256" key="2">
    <source>
        <dbReference type="ARBA" id="ARBA00022722"/>
    </source>
</evidence>
<comment type="similarity">
    <text evidence="5">Belongs to the YicC/YloC family.</text>
</comment>
<keyword evidence="2" id="KW-0540">Nuclease</keyword>
<dbReference type="NCBIfam" id="TIGR00255">
    <property type="entry name" value="YicC/YloC family endoribonuclease"/>
    <property type="match status" value="1"/>
</dbReference>
<name>A0A6N6M3E5_9FLAO</name>
<comment type="cofactor">
    <cofactor evidence="1">
        <name>a divalent metal cation</name>
        <dbReference type="ChEBI" id="CHEBI:60240"/>
    </cofactor>
</comment>
<sequence>MIYSMTGFGKASGELGNKKFVVELKSLNSKQADIIVRMPSNYKEKEMELRSLLYNTLERGKIEFSLFVENNGAESSHGVNQALARSYYSQLQELGESIGESSDDYLGILMRMPEVLRPEREELDPEEWQYIVHLTRQAAEKLMEFREQEGAKLEKDFRERVNEIVSLSKIVEDNEDDRINSVKERIQKSLNELATSEKNIDSNRQEQELIYYLEKLDITEEKVRLKAHCDYFVETLGGDKSQGKKLSFITQEIGREINTIGSKANNAPIQRAVVQMKDELEKIKEQILNVL</sequence>
<keyword evidence="3" id="KW-0255">Endonuclease</keyword>
<dbReference type="Proteomes" id="UP000435357">
    <property type="component" value="Unassembled WGS sequence"/>
</dbReference>
<dbReference type="AlphaFoldDB" id="A0A6N6M3E5"/>
<feature type="domain" description="Endoribonuclease YicC-like N-terminal" evidence="7">
    <location>
        <begin position="2"/>
        <end position="154"/>
    </location>
</feature>
<protein>
    <submittedName>
        <fullName evidence="9">YicC family protein</fullName>
    </submittedName>
</protein>
<dbReference type="RefSeq" id="WP_151168535.1">
    <property type="nucleotide sequence ID" value="NZ_WACR01000007.1"/>
</dbReference>
<dbReference type="EMBL" id="WACR01000007">
    <property type="protein sequence ID" value="KAB1063761.1"/>
    <property type="molecule type" value="Genomic_DNA"/>
</dbReference>
<keyword evidence="4" id="KW-0378">Hydrolase</keyword>
<dbReference type="InterPro" id="IPR005229">
    <property type="entry name" value="YicC/YloC-like"/>
</dbReference>
<dbReference type="OrthoDB" id="9771229at2"/>
<evidence type="ECO:0000256" key="6">
    <source>
        <dbReference type="SAM" id="Coils"/>
    </source>
</evidence>
<keyword evidence="6" id="KW-0175">Coiled coil</keyword>
<organism evidence="9 10">
    <name type="scientific">Salibacter halophilus</name>
    <dbReference type="NCBI Taxonomy" id="1803916"/>
    <lineage>
        <taxon>Bacteria</taxon>
        <taxon>Pseudomonadati</taxon>
        <taxon>Bacteroidota</taxon>
        <taxon>Flavobacteriia</taxon>
        <taxon>Flavobacteriales</taxon>
        <taxon>Salibacteraceae</taxon>
        <taxon>Salibacter</taxon>
    </lineage>
</organism>
<feature type="domain" description="Endoribonuclease YicC-like C-terminal" evidence="8">
    <location>
        <begin position="172"/>
        <end position="290"/>
    </location>
</feature>
<dbReference type="PANTHER" id="PTHR30636">
    <property type="entry name" value="UPF0701 PROTEIN YICC"/>
    <property type="match status" value="1"/>
</dbReference>
<proteinExistence type="inferred from homology"/>